<dbReference type="GO" id="GO:0005634">
    <property type="term" value="C:nucleus"/>
    <property type="evidence" value="ECO:0007669"/>
    <property type="project" value="TreeGrafter"/>
</dbReference>
<dbReference type="EMBL" id="JAQIZT010000013">
    <property type="protein sequence ID" value="KAJ6975388.1"/>
    <property type="molecule type" value="Genomic_DNA"/>
</dbReference>
<organism evidence="5 6">
    <name type="scientific">Populus alba x Populus x berolinensis</name>
    <dbReference type="NCBI Taxonomy" id="444605"/>
    <lineage>
        <taxon>Eukaryota</taxon>
        <taxon>Viridiplantae</taxon>
        <taxon>Streptophyta</taxon>
        <taxon>Embryophyta</taxon>
        <taxon>Tracheophyta</taxon>
        <taxon>Spermatophyta</taxon>
        <taxon>Magnoliopsida</taxon>
        <taxon>eudicotyledons</taxon>
        <taxon>Gunneridae</taxon>
        <taxon>Pentapetalae</taxon>
        <taxon>rosids</taxon>
        <taxon>fabids</taxon>
        <taxon>Malpighiales</taxon>
        <taxon>Salicaceae</taxon>
        <taxon>Saliceae</taxon>
        <taxon>Populus</taxon>
    </lineage>
</organism>
<dbReference type="SUPFAM" id="SSF53927">
    <property type="entry name" value="Cytidine deaminase-like"/>
    <property type="match status" value="1"/>
</dbReference>
<dbReference type="PANTHER" id="PTHR11079:SF156">
    <property type="entry name" value="INACTIVE TRNA-SPECIFIC ADENOSINE DEAMINASE-LIKE PROTEIN 3-RELATED"/>
    <property type="match status" value="1"/>
</dbReference>
<dbReference type="AlphaFoldDB" id="A0AAD6LY06"/>
<dbReference type="GO" id="GO:0052717">
    <property type="term" value="F:tRNA-specific adenosine-34 deaminase activity"/>
    <property type="evidence" value="ECO:0007669"/>
    <property type="project" value="TreeGrafter"/>
</dbReference>
<evidence type="ECO:0000259" key="4">
    <source>
        <dbReference type="PROSITE" id="PS51747"/>
    </source>
</evidence>
<dbReference type="PROSITE" id="PS51747">
    <property type="entry name" value="CYT_DCMP_DEAMINASES_2"/>
    <property type="match status" value="1"/>
</dbReference>
<comment type="caution">
    <text evidence="5">The sequence shown here is derived from an EMBL/GenBank/DDBJ whole genome shotgun (WGS) entry which is preliminary data.</text>
</comment>
<dbReference type="GO" id="GO:0005737">
    <property type="term" value="C:cytoplasm"/>
    <property type="evidence" value="ECO:0007669"/>
    <property type="project" value="TreeGrafter"/>
</dbReference>
<dbReference type="Gene3D" id="3.40.140.10">
    <property type="entry name" value="Cytidine Deaminase, domain 2"/>
    <property type="match status" value="1"/>
</dbReference>
<evidence type="ECO:0000256" key="2">
    <source>
        <dbReference type="ARBA" id="ARBA00038160"/>
    </source>
</evidence>
<keyword evidence="1" id="KW-0819">tRNA processing</keyword>
<evidence type="ECO:0000256" key="1">
    <source>
        <dbReference type="ARBA" id="ARBA00022694"/>
    </source>
</evidence>
<proteinExistence type="inferred from homology"/>
<gene>
    <name evidence="5" type="ORF">NC653_031286</name>
</gene>
<accession>A0AAD6LY06</accession>
<evidence type="ECO:0000313" key="5">
    <source>
        <dbReference type="EMBL" id="KAJ6975388.1"/>
    </source>
</evidence>
<sequence>MNFELHGRYLQHHTNQSLVKESFIEKEAKTHKLPPNYCITTIPYQKKSNIDGITGFSEEDSLSVFSFMKVAIELAKSGDGLIANAAVIVDPSVQQIITNGRDQIFSWHAPTNKTCIRNDCIEQSTTLISHQSNGAASLVTEVLPNASPSEPESLSYAVSCLNPWKWSEQRSDTANSCYWHPLRHAAVVAIESSADRDRRLFPGLGDAEEKSFKTSQSSYVGSPVKRQKTSVANVEKKEADPPDMPSKSVPERPYLCTGYDIYLVWEPCIMCAMALVHQRIRRIFYAFPNPKTGALGKVPYRALDCRNVLLSSPSQYVLWLHLKVLMIDSQIVHFIQTLHLLLLSKYFVFFCYKLWWIKELEGATPETKRNHYETGTLPASQQHKMFKRSEGANLYLVLNRIIRVPVMQMNAGYESILDNSNC</sequence>
<protein>
    <recommendedName>
        <fullName evidence="4">CMP/dCMP-type deaminase domain-containing protein</fullName>
    </recommendedName>
</protein>
<dbReference type="PANTHER" id="PTHR11079">
    <property type="entry name" value="CYTOSINE DEAMINASE FAMILY MEMBER"/>
    <property type="match status" value="1"/>
</dbReference>
<reference evidence="5" key="1">
    <citation type="journal article" date="2023" name="Mol. Ecol. Resour.">
        <title>Chromosome-level genome assembly of a triploid poplar Populus alba 'Berolinensis'.</title>
        <authorList>
            <person name="Chen S."/>
            <person name="Yu Y."/>
            <person name="Wang X."/>
            <person name="Wang S."/>
            <person name="Zhang T."/>
            <person name="Zhou Y."/>
            <person name="He R."/>
            <person name="Meng N."/>
            <person name="Wang Y."/>
            <person name="Liu W."/>
            <person name="Liu Z."/>
            <person name="Liu J."/>
            <person name="Guo Q."/>
            <person name="Huang H."/>
            <person name="Sederoff R.R."/>
            <person name="Wang G."/>
            <person name="Qu G."/>
            <person name="Chen S."/>
        </authorList>
    </citation>
    <scope>NUCLEOTIDE SEQUENCE</scope>
    <source>
        <strain evidence="5">SC-2020</strain>
    </source>
</reference>
<evidence type="ECO:0000313" key="6">
    <source>
        <dbReference type="Proteomes" id="UP001164929"/>
    </source>
</evidence>
<dbReference type="GO" id="GO:0008033">
    <property type="term" value="P:tRNA processing"/>
    <property type="evidence" value="ECO:0007669"/>
    <property type="project" value="UniProtKB-KW"/>
</dbReference>
<feature type="region of interest" description="Disordered" evidence="3">
    <location>
        <begin position="212"/>
        <end position="247"/>
    </location>
</feature>
<keyword evidence="6" id="KW-1185">Reference proteome</keyword>
<dbReference type="InterPro" id="IPR016193">
    <property type="entry name" value="Cytidine_deaminase-like"/>
</dbReference>
<dbReference type="Proteomes" id="UP001164929">
    <property type="component" value="Chromosome 13"/>
</dbReference>
<comment type="similarity">
    <text evidence="2">Belongs to the cytidine and deoxycytidylate deaminase family. ADAT3 subfamily.</text>
</comment>
<evidence type="ECO:0000256" key="3">
    <source>
        <dbReference type="SAM" id="MobiDB-lite"/>
    </source>
</evidence>
<feature type="domain" description="CMP/dCMP-type deaminase" evidence="4">
    <location>
        <begin position="195"/>
        <end position="298"/>
    </location>
</feature>
<dbReference type="InterPro" id="IPR002125">
    <property type="entry name" value="CMP_dCMP_dom"/>
</dbReference>
<name>A0AAD6LY06_9ROSI</name>